<gene>
    <name evidence="2" type="ORF">EAH86_11625</name>
</gene>
<organism evidence="2 3">
    <name type="scientific">Pedococcus bigeumensis</name>
    <dbReference type="NCBI Taxonomy" id="433644"/>
    <lineage>
        <taxon>Bacteria</taxon>
        <taxon>Bacillati</taxon>
        <taxon>Actinomycetota</taxon>
        <taxon>Actinomycetes</taxon>
        <taxon>Micrococcales</taxon>
        <taxon>Intrasporangiaceae</taxon>
        <taxon>Pedococcus</taxon>
    </lineage>
</organism>
<accession>A0A502CUV0</accession>
<sequence>MWVLLEGASDVAALRVVATRAGVSLAAQGVHLVDMHGATNIRRHLLASAEADASPRVLGMCDAPEAPYFVRALRRVGCAVESADELRWWGFQVCERDLEDELMRDLGEQGIRDVLEGLGLTQRFSMLTQQPAWVSGTFHEQVHRFAGAASGRKELMAAAMAQALDLDALPKPLAGLLDAISRPGPTFEELRRGTPDP</sequence>
<keyword evidence="3" id="KW-1185">Reference proteome</keyword>
<proteinExistence type="predicted"/>
<dbReference type="InterPro" id="IPR034139">
    <property type="entry name" value="TOPRIM_OLD"/>
</dbReference>
<reference evidence="2 3" key="1">
    <citation type="journal article" date="2019" name="Environ. Microbiol.">
        <title>Species interactions and distinct microbial communities in high Arctic permafrost affected cryosols are associated with the CH4 and CO2 gas fluxes.</title>
        <authorList>
            <person name="Altshuler I."/>
            <person name="Hamel J."/>
            <person name="Turney S."/>
            <person name="Magnuson E."/>
            <person name="Levesque R."/>
            <person name="Greer C."/>
            <person name="Whyte L.G."/>
        </authorList>
    </citation>
    <scope>NUCLEOTIDE SEQUENCE [LARGE SCALE GENOMIC DNA]</scope>
    <source>
        <strain evidence="2 3">S9.3A</strain>
    </source>
</reference>
<evidence type="ECO:0000313" key="3">
    <source>
        <dbReference type="Proteomes" id="UP000317722"/>
    </source>
</evidence>
<dbReference type="AlphaFoldDB" id="A0A502CUV0"/>
<evidence type="ECO:0000259" key="1">
    <source>
        <dbReference type="Pfam" id="PF20469"/>
    </source>
</evidence>
<dbReference type="Proteomes" id="UP000317722">
    <property type="component" value="Unassembled WGS sequence"/>
</dbReference>
<evidence type="ECO:0000313" key="2">
    <source>
        <dbReference type="EMBL" id="TPG15899.1"/>
    </source>
</evidence>
<dbReference type="EMBL" id="RCZM01000004">
    <property type="protein sequence ID" value="TPG15899.1"/>
    <property type="molecule type" value="Genomic_DNA"/>
</dbReference>
<protein>
    <recommendedName>
        <fullName evidence="1">OLD protein-like TOPRIM domain-containing protein</fullName>
    </recommendedName>
</protein>
<name>A0A502CUV0_9MICO</name>
<comment type="caution">
    <text evidence="2">The sequence shown here is derived from an EMBL/GenBank/DDBJ whole genome shotgun (WGS) entry which is preliminary data.</text>
</comment>
<feature type="domain" description="OLD protein-like TOPRIM" evidence="1">
    <location>
        <begin position="2"/>
        <end position="43"/>
    </location>
</feature>
<dbReference type="Pfam" id="PF20469">
    <property type="entry name" value="OLD-like_TOPRIM"/>
    <property type="match status" value="1"/>
</dbReference>